<dbReference type="SUPFAM" id="SSF53474">
    <property type="entry name" value="alpha/beta-Hydrolases"/>
    <property type="match status" value="1"/>
</dbReference>
<gene>
    <name evidence="2" type="ORF">G3T37_09520</name>
</gene>
<dbReference type="Pfam" id="PF06259">
    <property type="entry name" value="Abhydrolase_8"/>
    <property type="match status" value="1"/>
</dbReference>
<proteinExistence type="predicted"/>
<dbReference type="Proteomes" id="UP000479756">
    <property type="component" value="Unassembled WGS sequence"/>
</dbReference>
<dbReference type="InterPro" id="IPR010427">
    <property type="entry name" value="DUF1023"/>
</dbReference>
<dbReference type="EMBL" id="JAAGWZ010000002">
    <property type="protein sequence ID" value="NEM91596.1"/>
    <property type="molecule type" value="Genomic_DNA"/>
</dbReference>
<dbReference type="Gene3D" id="3.40.50.1820">
    <property type="entry name" value="alpha/beta hydrolase"/>
    <property type="match status" value="1"/>
</dbReference>
<organism evidence="2 3">
    <name type="scientific">Galbitalea soli</name>
    <dbReference type="NCBI Taxonomy" id="1268042"/>
    <lineage>
        <taxon>Bacteria</taxon>
        <taxon>Bacillati</taxon>
        <taxon>Actinomycetota</taxon>
        <taxon>Actinomycetes</taxon>
        <taxon>Micrococcales</taxon>
        <taxon>Microbacteriaceae</taxon>
        <taxon>Galbitalea</taxon>
    </lineage>
</organism>
<evidence type="ECO:0000313" key="2">
    <source>
        <dbReference type="EMBL" id="NEM91596.1"/>
    </source>
</evidence>
<comment type="caution">
    <text evidence="2">The sequence shown here is derived from an EMBL/GenBank/DDBJ whole genome shotgun (WGS) entry which is preliminary data.</text>
</comment>
<keyword evidence="3" id="KW-1185">Reference proteome</keyword>
<protein>
    <recommendedName>
        <fullName evidence="1">DUF1023 domain-containing protein</fullName>
    </recommendedName>
</protein>
<name>A0A7C9TQP5_9MICO</name>
<dbReference type="InterPro" id="IPR029058">
    <property type="entry name" value="AB_hydrolase_fold"/>
</dbReference>
<reference evidence="2 3" key="1">
    <citation type="journal article" date="2014" name="Int. J. Syst. Evol. Microbiol.">
        <title>Description of Galbitalea soli gen. nov., sp. nov., and Frondihabitans sucicola sp. nov.</title>
        <authorList>
            <person name="Kim S.J."/>
            <person name="Lim J.M."/>
            <person name="Ahn J.H."/>
            <person name="Weon H.Y."/>
            <person name="Hamada M."/>
            <person name="Suzuki K."/>
            <person name="Ahn T.Y."/>
            <person name="Kwon S.W."/>
        </authorList>
    </citation>
    <scope>NUCLEOTIDE SEQUENCE [LARGE SCALE GENOMIC DNA]</scope>
    <source>
        <strain evidence="2 3">NBRC 108727</strain>
    </source>
</reference>
<feature type="domain" description="DUF1023" evidence="1">
    <location>
        <begin position="197"/>
        <end position="376"/>
    </location>
</feature>
<dbReference type="AlphaFoldDB" id="A0A7C9TQP5"/>
<accession>A0A7C9TQP5</accession>
<evidence type="ECO:0000259" key="1">
    <source>
        <dbReference type="Pfam" id="PF06259"/>
    </source>
</evidence>
<dbReference type="RefSeq" id="WP_163473398.1">
    <property type="nucleotide sequence ID" value="NZ_JAAGWZ010000002.1"/>
</dbReference>
<evidence type="ECO:0000313" key="3">
    <source>
        <dbReference type="Proteomes" id="UP000479756"/>
    </source>
</evidence>
<sequence length="452" mass="47897">MPATSLIQVQDTPTTADIVPYSPAVTNGVAPLLYGALIDPSAVVQPLSLSSRPVSLSDLSALSGVTLLRELAILPHDQLASYIASNPRVVDNILASPPAPAETSAMWNTMSDPDRLNLETAAPRLVGNLDGIPADVRDTANRAWIPQVQAQLTSRLNSASGRAIAEDARHQIHMLGEIQSALGTSGSIPQRSLLSVDPTGQGKAAIVLGDLAHADYVTYMVPGMFFTVDGQIDDWTDDASRLYDEQVSWLNLIDKVKPGEAKKTVAVVAWMGYQTPDLTNIGSLDLAYQGRDALARTIEGLQAERAGTEPYITVVAHSYGSTAALMALTEYDFQIDALALVGSPGSAAQSVNDLHVRNHNVYVGEAPFDPVPNSAWFGSDPAAPSYGAKKMAVGGGFDAITNEFLAPSFGHNDYFGVGTESMRNMALIGIDHGELVTTGSSSDNRKTLALEQ</sequence>